<evidence type="ECO:0000313" key="3">
    <source>
        <dbReference type="Proteomes" id="UP001162836"/>
    </source>
</evidence>
<sequence>MKNLDDFVQNYLDNFSNQLKEMSKVKRDGYVEEIKDHLYSFVQDKREQGYTQNEIIQKLEEDFNSPEKLANEILFANNKRFSRKVKSSLILAFTLIILSLPIFVPKLGVLPLSILFFVYSFIVFTKKNISGFFVIKKNNFRIKDRNKVAKIGGIYLFIIGLVLWLDHFFASTNLFIIVIVLFLVFSFFIQKTIIEK</sequence>
<feature type="transmembrane region" description="Helical" evidence="1">
    <location>
        <begin position="147"/>
        <end position="165"/>
    </location>
</feature>
<protein>
    <submittedName>
        <fullName evidence="2">DUF3784 domain-containing protein</fullName>
    </submittedName>
</protein>
<feature type="transmembrane region" description="Helical" evidence="1">
    <location>
        <begin position="171"/>
        <end position="189"/>
    </location>
</feature>
<keyword evidence="1" id="KW-0812">Transmembrane</keyword>
<dbReference type="EMBL" id="JAJODE010000022">
    <property type="protein sequence ID" value="MCD4839045.1"/>
    <property type="molecule type" value="Genomic_DNA"/>
</dbReference>
<dbReference type="Proteomes" id="UP001162836">
    <property type="component" value="Unassembled WGS sequence"/>
</dbReference>
<keyword evidence="1" id="KW-1133">Transmembrane helix</keyword>
<keyword evidence="3" id="KW-1185">Reference proteome</keyword>
<reference evidence="2 3" key="1">
    <citation type="journal article" date="2023" name="Antonie Van Leeuwenhoek">
        <title>Unveiling the genomic potential of a novel thermostable glycoside hydrolases producing Neobacillus sedimentimangrovi UE25.</title>
        <authorList>
            <person name="Ejaz U."/>
            <person name="Saleem F."/>
            <person name="Rashid R."/>
            <person name="Hasan K.A."/>
            <person name="Syed M.N."/>
            <person name="Sohail M."/>
        </authorList>
    </citation>
    <scope>NUCLEOTIDE SEQUENCE [LARGE SCALE GENOMIC DNA]</scope>
    <source>
        <strain evidence="2 3">UE25</strain>
    </source>
</reference>
<comment type="caution">
    <text evidence="2">The sequence shown here is derived from an EMBL/GenBank/DDBJ whole genome shotgun (WGS) entry which is preliminary data.</text>
</comment>
<dbReference type="RefSeq" id="WP_038535333.1">
    <property type="nucleotide sequence ID" value="NZ_JAJODE010000022.1"/>
</dbReference>
<evidence type="ECO:0000256" key="1">
    <source>
        <dbReference type="SAM" id="Phobius"/>
    </source>
</evidence>
<keyword evidence="1" id="KW-0472">Membrane</keyword>
<gene>
    <name evidence="2" type="ORF">LRS37_09190</name>
</gene>
<name>A0ABS8QJ48_9BACI</name>
<evidence type="ECO:0000313" key="2">
    <source>
        <dbReference type="EMBL" id="MCD4839045.1"/>
    </source>
</evidence>
<dbReference type="Pfam" id="PF22564">
    <property type="entry name" value="HAAS"/>
    <property type="match status" value="1"/>
</dbReference>
<feature type="transmembrane region" description="Helical" evidence="1">
    <location>
        <begin position="114"/>
        <end position="135"/>
    </location>
</feature>
<feature type="transmembrane region" description="Helical" evidence="1">
    <location>
        <begin position="89"/>
        <end position="108"/>
    </location>
</feature>
<accession>A0ABS8QJ48</accession>
<organism evidence="2 3">
    <name type="scientific">Neobacillus sedimentimangrovi</name>
    <dbReference type="NCBI Taxonomy" id="2699460"/>
    <lineage>
        <taxon>Bacteria</taxon>
        <taxon>Bacillati</taxon>
        <taxon>Bacillota</taxon>
        <taxon>Bacilli</taxon>
        <taxon>Bacillales</taxon>
        <taxon>Bacillaceae</taxon>
        <taxon>Neobacillus</taxon>
    </lineage>
</organism>
<proteinExistence type="predicted"/>